<keyword evidence="2" id="KW-1185">Reference proteome</keyword>
<dbReference type="Pfam" id="PF21790">
    <property type="entry name" value="OGG"/>
    <property type="match status" value="1"/>
</dbReference>
<comment type="caution">
    <text evidence="1">The sequence shown here is derived from an EMBL/GenBank/DDBJ whole genome shotgun (WGS) entry which is preliminary data.</text>
</comment>
<proteinExistence type="predicted"/>
<evidence type="ECO:0000313" key="2">
    <source>
        <dbReference type="Proteomes" id="UP000247781"/>
    </source>
</evidence>
<dbReference type="Proteomes" id="UP000247781">
    <property type="component" value="Unassembled WGS sequence"/>
</dbReference>
<dbReference type="InterPro" id="IPR048868">
    <property type="entry name" value="OGG-like_put"/>
</dbReference>
<sequence>MRLTERAGGRADWSDRQRGYGLLAMTATTPDRSCPLPAAALDIVRTQSRRDRIDEHWITVNYSAWWDEEIAAAGLPGGPLKVRRRDDGAVGLSRADVFGLARPLTDGGPASDEQVLALLWNTLAWGTRAKRAGRKRIRAVADNPNEALSALRTAIALSSTDPEAAYDTLYPRIQGVRGPRRTRRPAIAEIGPAFFTKVLYFAGAGDPNHPCLILDSQVAGALGRECQWKLSDNYWWPETYQRYIDLLGRWAAEASGRIGRPVARDEFERYLFGR</sequence>
<reference evidence="2" key="1">
    <citation type="submission" date="2018-05" db="EMBL/GenBank/DDBJ databases">
        <authorList>
            <person name="Deangelis K."/>
            <person name="Huntemann M."/>
            <person name="Clum A."/>
            <person name="Pillay M."/>
            <person name="Palaniappan K."/>
            <person name="Varghese N."/>
            <person name="Mikhailova N."/>
            <person name="Stamatis D."/>
            <person name="Reddy T."/>
            <person name="Daum C."/>
            <person name="Shapiro N."/>
            <person name="Ivanova N."/>
            <person name="Kyrpides N."/>
            <person name="Woyke T."/>
        </authorList>
    </citation>
    <scope>NUCLEOTIDE SEQUENCE [LARGE SCALE GENOMIC DNA]</scope>
    <source>
        <strain evidence="2">GAS496</strain>
    </source>
</reference>
<evidence type="ECO:0000313" key="1">
    <source>
        <dbReference type="EMBL" id="PXX09245.1"/>
    </source>
</evidence>
<dbReference type="AlphaFoldDB" id="A0A318HHC6"/>
<organism evidence="1 2">
    <name type="scientific">Mycolicibacterium moriokaense</name>
    <dbReference type="NCBI Taxonomy" id="39691"/>
    <lineage>
        <taxon>Bacteria</taxon>
        <taxon>Bacillati</taxon>
        <taxon>Actinomycetota</taxon>
        <taxon>Actinomycetes</taxon>
        <taxon>Mycobacteriales</taxon>
        <taxon>Mycobacteriaceae</taxon>
        <taxon>Mycolicibacterium</taxon>
    </lineage>
</organism>
<gene>
    <name evidence="1" type="ORF">C8E89_106172</name>
</gene>
<reference evidence="1 2" key="2">
    <citation type="submission" date="2018-06" db="EMBL/GenBank/DDBJ databases">
        <title>Sequencing of bacterial isolates from soil warming experiment in Harvard Forest, Massachusetts, USA.</title>
        <authorList>
            <person name="Deangelis K.PhD."/>
        </authorList>
    </citation>
    <scope>NUCLEOTIDE SEQUENCE [LARGE SCALE GENOMIC DNA]</scope>
    <source>
        <strain evidence="1 2">GAS496</strain>
    </source>
</reference>
<name>A0A318HHC6_9MYCO</name>
<accession>A0A318HHC6</accession>
<protein>
    <submittedName>
        <fullName evidence="1">Uncharacterized protein</fullName>
    </submittedName>
</protein>
<dbReference type="EMBL" id="QJJU01000006">
    <property type="protein sequence ID" value="PXX09245.1"/>
    <property type="molecule type" value="Genomic_DNA"/>
</dbReference>